<comment type="caution">
    <text evidence="1">The sequence shown here is derived from an EMBL/GenBank/DDBJ whole genome shotgun (WGS) entry which is preliminary data.</text>
</comment>
<keyword evidence="2" id="KW-1185">Reference proteome</keyword>
<dbReference type="RefSeq" id="WP_154519993.1">
    <property type="nucleotide sequence ID" value="NZ_VUMT01000022.1"/>
</dbReference>
<dbReference type="AlphaFoldDB" id="A0A6L5Y0U5"/>
<sequence length="97" mass="11057">MSKVVDITEQLNFEENPKIKIGKKEYEVNADATSMLKVMQLLGDVTNITPKDIVSVYEILFSKEERDKIDKLKLKFEDFTTLVMSAIEVVTGEKQGE</sequence>
<organism evidence="1 2">
    <name type="scientific">Velocimicrobium porci</name>
    <dbReference type="NCBI Taxonomy" id="2606634"/>
    <lineage>
        <taxon>Bacteria</taxon>
        <taxon>Bacillati</taxon>
        <taxon>Bacillota</taxon>
        <taxon>Clostridia</taxon>
        <taxon>Lachnospirales</taxon>
        <taxon>Lachnospiraceae</taxon>
        <taxon>Velocimicrobium</taxon>
    </lineage>
</organism>
<proteinExistence type="predicted"/>
<evidence type="ECO:0000313" key="2">
    <source>
        <dbReference type="Proteomes" id="UP000482209"/>
    </source>
</evidence>
<dbReference type="EMBL" id="VUMT01000022">
    <property type="protein sequence ID" value="MSS64602.1"/>
    <property type="molecule type" value="Genomic_DNA"/>
</dbReference>
<accession>A0A6L5Y0U5</accession>
<gene>
    <name evidence="1" type="ORF">FYJ58_12055</name>
</gene>
<reference evidence="1 2" key="1">
    <citation type="submission" date="2019-08" db="EMBL/GenBank/DDBJ databases">
        <title>In-depth cultivation of the pig gut microbiome towards novel bacterial diversity and tailored functional studies.</title>
        <authorList>
            <person name="Wylensek D."/>
            <person name="Hitch T.C.A."/>
            <person name="Clavel T."/>
        </authorList>
    </citation>
    <scope>NUCLEOTIDE SEQUENCE [LARGE SCALE GENOMIC DNA]</scope>
    <source>
        <strain evidence="1 2">WCA-693-APC-MOT-I</strain>
    </source>
</reference>
<protein>
    <submittedName>
        <fullName evidence="1">Uncharacterized protein</fullName>
    </submittedName>
</protein>
<evidence type="ECO:0000313" key="1">
    <source>
        <dbReference type="EMBL" id="MSS64602.1"/>
    </source>
</evidence>
<dbReference type="Proteomes" id="UP000482209">
    <property type="component" value="Unassembled WGS sequence"/>
</dbReference>
<name>A0A6L5Y0U5_9FIRM</name>